<dbReference type="RefSeq" id="XP_010910514.1">
    <property type="nucleotide sequence ID" value="XM_010912212.1"/>
</dbReference>
<evidence type="ECO:0000256" key="2">
    <source>
        <dbReference type="ARBA" id="ARBA00023027"/>
    </source>
</evidence>
<dbReference type="AlphaFoldDB" id="A0A6I9QLH1"/>
<dbReference type="InterPro" id="IPR001509">
    <property type="entry name" value="Epimerase_deHydtase"/>
</dbReference>
<dbReference type="PANTHER" id="PTHR43574">
    <property type="entry name" value="EPIMERASE-RELATED"/>
    <property type="match status" value="1"/>
</dbReference>
<protein>
    <submittedName>
        <fullName evidence="6">UDP-glucuronate 4-epimerase 3-like</fullName>
    </submittedName>
</protein>
<evidence type="ECO:0000256" key="1">
    <source>
        <dbReference type="ARBA" id="ARBA00007637"/>
    </source>
</evidence>
<gene>
    <name evidence="6" type="primary">LOC105036443</name>
</gene>
<dbReference type="Pfam" id="PF01370">
    <property type="entry name" value="Epimerase"/>
    <property type="match status" value="1"/>
</dbReference>
<comment type="similarity">
    <text evidence="1">Belongs to the NAD(P)-dependent epimerase/dehydratase family.</text>
</comment>
<feature type="domain" description="NAD-dependent epimerase/dehydratase" evidence="4">
    <location>
        <begin position="24"/>
        <end position="172"/>
    </location>
</feature>
<organism evidence="5 6">
    <name type="scientific">Elaeis guineensis var. tenera</name>
    <name type="common">Oil palm</name>
    <dbReference type="NCBI Taxonomy" id="51953"/>
    <lineage>
        <taxon>Eukaryota</taxon>
        <taxon>Viridiplantae</taxon>
        <taxon>Streptophyta</taxon>
        <taxon>Embryophyta</taxon>
        <taxon>Tracheophyta</taxon>
        <taxon>Spermatophyta</taxon>
        <taxon>Magnoliopsida</taxon>
        <taxon>Liliopsida</taxon>
        <taxon>Arecaceae</taxon>
        <taxon>Arecoideae</taxon>
        <taxon>Cocoseae</taxon>
        <taxon>Elaeidinae</taxon>
        <taxon>Elaeis</taxon>
    </lineage>
</organism>
<dbReference type="Gene3D" id="3.40.50.720">
    <property type="entry name" value="NAD(P)-binding Rossmann-like Domain"/>
    <property type="match status" value="1"/>
</dbReference>
<reference evidence="6" key="1">
    <citation type="submission" date="2025-08" db="UniProtKB">
        <authorList>
            <consortium name="RefSeq"/>
        </authorList>
    </citation>
    <scope>IDENTIFICATION</scope>
</reference>
<accession>A0A6I9QLH1</accession>
<evidence type="ECO:0000313" key="5">
    <source>
        <dbReference type="Proteomes" id="UP000504607"/>
    </source>
</evidence>
<dbReference type="InterPro" id="IPR036291">
    <property type="entry name" value="NAD(P)-bd_dom_sf"/>
</dbReference>
<sequence>MPPLLYNPSLKHACYALLLYAGVFIVNGDLSDPSLFNKLLDIVPFTHVLHLASLPANALLGHLNPTAFAYIDVKALIALFEPTRATDSPSAIVWVSFASIYGLNPTSTPTVESDPIDHPATLFEAGKNTTEEIAYAYSYTYSLSITTLRLFTNYSPWGCPDMAYFTFTKAIHHNFCFGH</sequence>
<dbReference type="GO" id="GO:0016853">
    <property type="term" value="F:isomerase activity"/>
    <property type="evidence" value="ECO:0007669"/>
    <property type="project" value="UniProtKB-KW"/>
</dbReference>
<proteinExistence type="inferred from homology"/>
<keyword evidence="5" id="KW-1185">Reference proteome</keyword>
<keyword evidence="2" id="KW-0520">NAD</keyword>
<evidence type="ECO:0000256" key="3">
    <source>
        <dbReference type="ARBA" id="ARBA00023235"/>
    </source>
</evidence>
<keyword evidence="3" id="KW-0413">Isomerase</keyword>
<evidence type="ECO:0000259" key="4">
    <source>
        <dbReference type="Pfam" id="PF01370"/>
    </source>
</evidence>
<evidence type="ECO:0000313" key="6">
    <source>
        <dbReference type="RefSeq" id="XP_010910514.1"/>
    </source>
</evidence>
<dbReference type="SUPFAM" id="SSF51735">
    <property type="entry name" value="NAD(P)-binding Rossmann-fold domains"/>
    <property type="match status" value="1"/>
</dbReference>
<dbReference type="OrthoDB" id="202470at2759"/>
<dbReference type="Proteomes" id="UP000504607">
    <property type="component" value="Unplaced"/>
</dbReference>
<dbReference type="InParanoid" id="A0A6I9QLH1"/>
<name>A0A6I9QLH1_ELAGV</name>